<accession>A0A949U1A2</accession>
<evidence type="ECO:0000256" key="2">
    <source>
        <dbReference type="ARBA" id="ARBA00007886"/>
    </source>
</evidence>
<comment type="subcellular location">
    <subcellularLocation>
        <location evidence="1">Membrane</location>
        <topology evidence="1">Lipid-anchor</topology>
    </subcellularLocation>
</comment>
<evidence type="ECO:0000256" key="6">
    <source>
        <dbReference type="ARBA" id="ARBA00023139"/>
    </source>
</evidence>
<comment type="caution">
    <text evidence="10">The sequence shown here is derived from an EMBL/GenBank/DDBJ whole genome shotgun (WGS) entry which is preliminary data.</text>
</comment>
<keyword evidence="11" id="KW-1185">Reference proteome</keyword>
<dbReference type="PANTHER" id="PTHR35789">
    <property type="entry name" value="SPORE GERMINATION PROTEIN B3"/>
    <property type="match status" value="1"/>
</dbReference>
<feature type="domain" description="Spore germination GerAC-like C-terminal" evidence="8">
    <location>
        <begin position="207"/>
        <end position="361"/>
    </location>
</feature>
<feature type="domain" description="Spore germination protein N-terminal" evidence="9">
    <location>
        <begin position="21"/>
        <end position="193"/>
    </location>
</feature>
<dbReference type="PANTHER" id="PTHR35789:SF1">
    <property type="entry name" value="SPORE GERMINATION PROTEIN B3"/>
    <property type="match status" value="1"/>
</dbReference>
<evidence type="ECO:0000256" key="4">
    <source>
        <dbReference type="ARBA" id="ARBA00022729"/>
    </source>
</evidence>
<dbReference type="RefSeq" id="WP_218322582.1">
    <property type="nucleotide sequence ID" value="NZ_JAEEGC010000126.1"/>
</dbReference>
<evidence type="ECO:0000256" key="7">
    <source>
        <dbReference type="ARBA" id="ARBA00023288"/>
    </source>
</evidence>
<proteinExistence type="inferred from homology"/>
<dbReference type="EMBL" id="JAEEGC010000126">
    <property type="protein sequence ID" value="MBV7275530.1"/>
    <property type="molecule type" value="Genomic_DNA"/>
</dbReference>
<dbReference type="GO" id="GO:0016020">
    <property type="term" value="C:membrane"/>
    <property type="evidence" value="ECO:0007669"/>
    <property type="project" value="UniProtKB-SubCell"/>
</dbReference>
<keyword evidence="7" id="KW-0449">Lipoprotein</keyword>
<dbReference type="InterPro" id="IPR057336">
    <property type="entry name" value="GerAC_N"/>
</dbReference>
<evidence type="ECO:0000259" key="8">
    <source>
        <dbReference type="Pfam" id="PF05504"/>
    </source>
</evidence>
<dbReference type="PROSITE" id="PS51257">
    <property type="entry name" value="PROKAR_LIPOPROTEIN"/>
    <property type="match status" value="1"/>
</dbReference>
<evidence type="ECO:0000256" key="1">
    <source>
        <dbReference type="ARBA" id="ARBA00004635"/>
    </source>
</evidence>
<dbReference type="InterPro" id="IPR046953">
    <property type="entry name" value="Spore_GerAC-like_C"/>
</dbReference>
<sequence>MKKIIIYFIILSTSLLTGCFNYKDIDKIIFTTSVIVDVDEDGMPIVYEEAFKPARGGNGSSGKGSRILFKGTGKTLFETFRDINLSSSYKINYTQCRGIIFTSKAAEKGLDNFIDVFDRGQEFVIRSDIVIYRGDPEKLIKTKLKEQDYIGLFIHDLIYNTVASSKGTILSLNDFLNKSYSKNNACVIPMIELKKDQLEDKVSIGDGAIIKDYKMVGQLRAVETESYNFIVDRIKGGTLEIPNPNCPSKFVTLEILKSKTDTKVYYDGKTVHVKKIINTKTSITEAQKALSFDAKTLNQLSKNAEANIKKFCIQLFEENKKMGLDIFDIGDSFNKAYPREKIEGNIIYKTELEIDSHVFIEGSSDISSFK</sequence>
<evidence type="ECO:0000313" key="10">
    <source>
        <dbReference type="EMBL" id="MBV7275530.1"/>
    </source>
</evidence>
<protein>
    <submittedName>
        <fullName evidence="10">Ger(X)C family spore germination protein</fullName>
    </submittedName>
</protein>
<keyword evidence="6" id="KW-0564">Palmitate</keyword>
<gene>
    <name evidence="10" type="ORF">I6U48_21745</name>
</gene>
<evidence type="ECO:0000256" key="3">
    <source>
        <dbReference type="ARBA" id="ARBA00022544"/>
    </source>
</evidence>
<comment type="similarity">
    <text evidence="2">Belongs to the GerABKC lipoprotein family.</text>
</comment>
<dbReference type="AlphaFoldDB" id="A0A949U1A2"/>
<reference evidence="10" key="1">
    <citation type="submission" date="2020-12" db="EMBL/GenBank/DDBJ databases">
        <title>Clostridium thailandense sp. nov., a novel acetogenic bacterium isolated from peat land soil in Thailand.</title>
        <authorList>
            <person name="Chaikitkaew S."/>
            <person name="Birkeland N.K."/>
        </authorList>
    </citation>
    <scope>NUCLEOTIDE SEQUENCE</scope>
    <source>
        <strain evidence="10">PL3</strain>
    </source>
</reference>
<dbReference type="Pfam" id="PF05504">
    <property type="entry name" value="Spore_GerAC"/>
    <property type="match status" value="1"/>
</dbReference>
<dbReference type="Proteomes" id="UP000694308">
    <property type="component" value="Unassembled WGS sequence"/>
</dbReference>
<dbReference type="Pfam" id="PF25198">
    <property type="entry name" value="Spore_GerAC_N"/>
    <property type="match status" value="1"/>
</dbReference>
<keyword evidence="4" id="KW-0732">Signal</keyword>
<evidence type="ECO:0000256" key="5">
    <source>
        <dbReference type="ARBA" id="ARBA00023136"/>
    </source>
</evidence>
<name>A0A949U1A2_9CLOT</name>
<evidence type="ECO:0000313" key="11">
    <source>
        <dbReference type="Proteomes" id="UP000694308"/>
    </source>
</evidence>
<keyword evidence="3" id="KW-0309">Germination</keyword>
<dbReference type="GO" id="GO:0009847">
    <property type="term" value="P:spore germination"/>
    <property type="evidence" value="ECO:0007669"/>
    <property type="project" value="InterPro"/>
</dbReference>
<dbReference type="InterPro" id="IPR008844">
    <property type="entry name" value="Spore_GerAC-like"/>
</dbReference>
<evidence type="ECO:0000259" key="9">
    <source>
        <dbReference type="Pfam" id="PF25198"/>
    </source>
</evidence>
<dbReference type="NCBIfam" id="TIGR02887">
    <property type="entry name" value="spore_ger_x_C"/>
    <property type="match status" value="1"/>
</dbReference>
<organism evidence="10 11">
    <name type="scientific">Clostridium thailandense</name>
    <dbReference type="NCBI Taxonomy" id="2794346"/>
    <lineage>
        <taxon>Bacteria</taxon>
        <taxon>Bacillati</taxon>
        <taxon>Bacillota</taxon>
        <taxon>Clostridia</taxon>
        <taxon>Eubacteriales</taxon>
        <taxon>Clostridiaceae</taxon>
        <taxon>Clostridium</taxon>
    </lineage>
</organism>
<keyword evidence="5" id="KW-0472">Membrane</keyword>